<keyword evidence="2" id="KW-1185">Reference proteome</keyword>
<dbReference type="PROSITE" id="PS51257">
    <property type="entry name" value="PROKAR_LIPOPROTEIN"/>
    <property type="match status" value="1"/>
</dbReference>
<gene>
    <name evidence="1" type="ORF">L2725_07685</name>
</gene>
<sequence length="184" mass="20711">MKYRYVLSSLVLAAAVGGCTSTSDNGKDAPVENFLTRDGNVYIVWKDPAKYSDIESTVWLQSKFEKYLFTELTDELGQEANEHLGKDMQLDLMVTNVDLAGDVQPTFGAGPDDVRVVSDLYPPRIAFDYVLKQNGRVVKQGSENINDMSFLFGIQPITSDPFPYERRILTKWFKETIEPALANK</sequence>
<evidence type="ECO:0000313" key="1">
    <source>
        <dbReference type="EMBL" id="MCL2913671.1"/>
    </source>
</evidence>
<comment type="caution">
    <text evidence="1">The sequence shown here is derived from an EMBL/GenBank/DDBJ whole genome shotgun (WGS) entry which is preliminary data.</text>
</comment>
<dbReference type="Pfam" id="PF11454">
    <property type="entry name" value="DUF3016"/>
    <property type="match status" value="1"/>
</dbReference>
<dbReference type="Proteomes" id="UP001202831">
    <property type="component" value="Unassembled WGS sequence"/>
</dbReference>
<accession>A0ABT0N5F4</accession>
<reference evidence="1 2" key="1">
    <citation type="submission" date="2022-01" db="EMBL/GenBank/DDBJ databases">
        <title>Whole genome-based taxonomy of the Shewanellaceae.</title>
        <authorList>
            <person name="Martin-Rodriguez A.J."/>
        </authorList>
    </citation>
    <scope>NUCLEOTIDE SEQUENCE [LARGE SCALE GENOMIC DNA]</scope>
    <source>
        <strain evidence="1 2">DSM 21332</strain>
    </source>
</reference>
<proteinExistence type="predicted"/>
<dbReference type="RefSeq" id="WP_249248402.1">
    <property type="nucleotide sequence ID" value="NZ_JAKIKT010000002.1"/>
</dbReference>
<protein>
    <submittedName>
        <fullName evidence="1">DUF3016 domain-containing protein</fullName>
    </submittedName>
</protein>
<organism evidence="1 2">
    <name type="scientific">Shewanella corallii</name>
    <dbReference type="NCBI Taxonomy" id="560080"/>
    <lineage>
        <taxon>Bacteria</taxon>
        <taxon>Pseudomonadati</taxon>
        <taxon>Pseudomonadota</taxon>
        <taxon>Gammaproteobacteria</taxon>
        <taxon>Alteromonadales</taxon>
        <taxon>Shewanellaceae</taxon>
        <taxon>Shewanella</taxon>
    </lineage>
</organism>
<dbReference type="InterPro" id="IPR021557">
    <property type="entry name" value="DUF3016"/>
</dbReference>
<name>A0ABT0N5F4_9GAMM</name>
<evidence type="ECO:0000313" key="2">
    <source>
        <dbReference type="Proteomes" id="UP001202831"/>
    </source>
</evidence>
<dbReference type="EMBL" id="JAKIKT010000002">
    <property type="protein sequence ID" value="MCL2913671.1"/>
    <property type="molecule type" value="Genomic_DNA"/>
</dbReference>